<comment type="caution">
    <text evidence="1">The sequence shown here is derived from an EMBL/GenBank/DDBJ whole genome shotgun (WGS) entry which is preliminary data.</text>
</comment>
<dbReference type="EMBL" id="JAPHNI010000158">
    <property type="protein sequence ID" value="KAJ8115104.1"/>
    <property type="molecule type" value="Genomic_DNA"/>
</dbReference>
<keyword evidence="2" id="KW-1185">Reference proteome</keyword>
<proteinExistence type="predicted"/>
<dbReference type="Proteomes" id="UP001153331">
    <property type="component" value="Unassembled WGS sequence"/>
</dbReference>
<accession>A0ACC2IJ33</accession>
<evidence type="ECO:0000313" key="1">
    <source>
        <dbReference type="EMBL" id="KAJ8115104.1"/>
    </source>
</evidence>
<organism evidence="1 2">
    <name type="scientific">Boeremia exigua</name>
    <dbReference type="NCBI Taxonomy" id="749465"/>
    <lineage>
        <taxon>Eukaryota</taxon>
        <taxon>Fungi</taxon>
        <taxon>Dikarya</taxon>
        <taxon>Ascomycota</taxon>
        <taxon>Pezizomycotina</taxon>
        <taxon>Dothideomycetes</taxon>
        <taxon>Pleosporomycetidae</taxon>
        <taxon>Pleosporales</taxon>
        <taxon>Pleosporineae</taxon>
        <taxon>Didymellaceae</taxon>
        <taxon>Boeremia</taxon>
    </lineage>
</organism>
<gene>
    <name evidence="1" type="ORF">OPT61_g3181</name>
</gene>
<name>A0ACC2IJ33_9PLEO</name>
<reference evidence="1" key="1">
    <citation type="submission" date="2022-11" db="EMBL/GenBank/DDBJ databases">
        <title>Genome Sequence of Boeremia exigua.</title>
        <authorList>
            <person name="Buettner E."/>
        </authorList>
    </citation>
    <scope>NUCLEOTIDE SEQUENCE</scope>
    <source>
        <strain evidence="1">CU02</strain>
    </source>
</reference>
<protein>
    <submittedName>
        <fullName evidence="1">Uncharacterized protein</fullName>
    </submittedName>
</protein>
<sequence length="884" mass="96994">MGKFNACLISVILQSLVSGAVATSPSCQAGHGIRSSTDSDTQGQLSPDIAQVCASLVTTVEGYDHVSVGHLSFRVEQKSGQVSSDDCLQAFQDILSACSFSDAGSNGQTLKHGSVYIVANDNAPIIDRATKPAPKPAPKPASKPAPKPAPAPVPKPAPAPVPKPAPVPAPAPAPKPVPLKSCKEIARLTKLSNERDPEARLELRNLFADRGVHVGSIASIIKRAQKKGKACGEPFNAGDYPDHSHALMAAGKAPVYGFKTPDKCASTEWGDGGKFTKQTTAKYEVEHILEWQLVTGFFEWMSKVYYKGKTKYDDPDPAVKTKVQFCDYWLGTFAKAPKITLTTRPGTSKTPLEYIRDEFPSKDNDYKDEFAWLEDGINAPAKAQMWANKKPSGVYGASTMNAHLKGADKNEGAIMTMKLRYLIGARTYHRNKWVADTLKKQKERIGKILGELDGELTTHVSAWQKQDFTTRWNEYMNQHFLDAEKRWNADLQTWFAKLDKTFGKIDPKQKTPGPNDDLIKTIDEVRKAWKKESAIAWTRPCMLIGQAFDKLPIPDLDLTGKTVVVTGANTGLGLECVKHLARLHVSHVVLACRDKKKGESAVQAVRKETKCGAGTKLEVWEMDLGSYDSVISLGKRVCTELPRLDAFIANAGMEVQTFQVAEKIEKHLAVNVVSAFLSAIAVLPALRRTAKDFSVLTSLTFCGSMYHIFGPDGEFDAGLPEDANMFEVLSDSSRTDIIWRYALSKLMVHQCFHELVACVDEVARQTDPRVIMNIVNPGWCGTELSRAKPSNLGERFCFALIGWTAEKGSRAYVHAMAAGQESHGKYLSGCREDVEGSGVHNPERSARGGGTRVLVEKFSMQVLTAARYSRADRYLQVEPMDISD</sequence>
<evidence type="ECO:0000313" key="2">
    <source>
        <dbReference type="Proteomes" id="UP001153331"/>
    </source>
</evidence>